<dbReference type="PRINTS" id="PR00884">
    <property type="entry name" value="RIBOSOMALHS6"/>
</dbReference>
<dbReference type="Proteomes" id="UP001205748">
    <property type="component" value="Unassembled WGS sequence"/>
</dbReference>
<dbReference type="EMBL" id="JANKAS010000004">
    <property type="protein sequence ID" value="MCR1898674.1"/>
    <property type="molecule type" value="Genomic_DNA"/>
</dbReference>
<dbReference type="Gene3D" id="3.30.1330.30">
    <property type="match status" value="1"/>
</dbReference>
<proteinExistence type="predicted"/>
<evidence type="ECO:0000313" key="3">
    <source>
        <dbReference type="Proteomes" id="UP001205748"/>
    </source>
</evidence>
<gene>
    <name evidence="2" type="ORF">NSA47_06665</name>
</gene>
<organism evidence="2 3">
    <name type="scientific">Irregularibacter muris</name>
    <dbReference type="NCBI Taxonomy" id="1796619"/>
    <lineage>
        <taxon>Bacteria</taxon>
        <taxon>Bacillati</taxon>
        <taxon>Bacillota</taxon>
        <taxon>Clostridia</taxon>
        <taxon>Eubacteriales</taxon>
        <taxon>Eubacteriaceae</taxon>
        <taxon>Irregularibacter</taxon>
    </lineage>
</organism>
<dbReference type="AlphaFoldDB" id="A0AAE3HFV1"/>
<dbReference type="Pfam" id="PF01248">
    <property type="entry name" value="Ribosomal_L7Ae"/>
    <property type="match status" value="1"/>
</dbReference>
<dbReference type="InterPro" id="IPR029064">
    <property type="entry name" value="Ribosomal_eL30-like_sf"/>
</dbReference>
<dbReference type="SUPFAM" id="SSF55315">
    <property type="entry name" value="L30e-like"/>
    <property type="match status" value="1"/>
</dbReference>
<protein>
    <submittedName>
        <fullName evidence="2">Ribosomal L7Ae/L30e/S12e/Gadd45 family protein</fullName>
    </submittedName>
</protein>
<evidence type="ECO:0000259" key="1">
    <source>
        <dbReference type="Pfam" id="PF01248"/>
    </source>
</evidence>
<comment type="caution">
    <text evidence="2">The sequence shown here is derived from an EMBL/GenBank/DDBJ whole genome shotgun (WGS) entry which is preliminary data.</text>
</comment>
<evidence type="ECO:0000313" key="2">
    <source>
        <dbReference type="EMBL" id="MCR1898674.1"/>
    </source>
</evidence>
<accession>A0AAE3HFV1</accession>
<keyword evidence="3" id="KW-1185">Reference proteome</keyword>
<name>A0AAE3HFV1_9FIRM</name>
<reference evidence="2" key="1">
    <citation type="submission" date="2022-07" db="EMBL/GenBank/DDBJ databases">
        <title>Enhanced cultured diversity of the mouse gut microbiota enables custom-made synthetic communities.</title>
        <authorList>
            <person name="Afrizal A."/>
        </authorList>
    </citation>
    <scope>NUCLEOTIDE SEQUENCE</scope>
    <source>
        <strain evidence="2">DSM 28593</strain>
    </source>
</reference>
<sequence>MRELVKNSKNKVVGLKQTRRAINEGKTKMVYLAKDVEPHLFEEIQSLCRENQVEVVYIENMKQLGEACGIDIKAASAAMLNRD</sequence>
<dbReference type="InterPro" id="IPR004038">
    <property type="entry name" value="Ribosomal_eL8/eL30/eS12/Gad45"/>
</dbReference>
<feature type="domain" description="Ribosomal protein eL8/eL30/eS12/Gadd45" evidence="1">
    <location>
        <begin position="5"/>
        <end position="79"/>
    </location>
</feature>